<comment type="subcellular location">
    <subcellularLocation>
        <location evidence="1">Cell projection</location>
        <location evidence="1">Cilium</location>
    </subcellularLocation>
</comment>
<feature type="coiled-coil region" evidence="6">
    <location>
        <begin position="421"/>
        <end position="466"/>
    </location>
</feature>
<keyword evidence="9" id="KW-1185">Reference proteome</keyword>
<evidence type="ECO:0000256" key="7">
    <source>
        <dbReference type="SAM" id="MobiDB-lite"/>
    </source>
</evidence>
<dbReference type="InterPro" id="IPR031139">
    <property type="entry name" value="RPGRIP1_fam"/>
</dbReference>
<comment type="similarity">
    <text evidence="2">Belongs to the RPGRIP1 family.</text>
</comment>
<dbReference type="AlphaFoldDB" id="A0A7I4Y843"/>
<dbReference type="Gene3D" id="2.60.40.150">
    <property type="entry name" value="C2 domain"/>
    <property type="match status" value="3"/>
</dbReference>
<dbReference type="GO" id="GO:1905515">
    <property type="term" value="P:non-motile cilium assembly"/>
    <property type="evidence" value="ECO:0007669"/>
    <property type="project" value="TreeGrafter"/>
</dbReference>
<feature type="region of interest" description="Disordered" evidence="7">
    <location>
        <begin position="99"/>
        <end position="151"/>
    </location>
</feature>
<keyword evidence="5" id="KW-0966">Cell projection</keyword>
<reference evidence="10" key="1">
    <citation type="submission" date="2020-12" db="UniProtKB">
        <authorList>
            <consortium name="WormBaseParasite"/>
        </authorList>
    </citation>
    <scope>IDENTIFICATION</scope>
    <source>
        <strain evidence="10">MHco3</strain>
    </source>
</reference>
<evidence type="ECO:0000256" key="6">
    <source>
        <dbReference type="SAM" id="Coils"/>
    </source>
</evidence>
<evidence type="ECO:0000256" key="4">
    <source>
        <dbReference type="ARBA" id="ARBA00023069"/>
    </source>
</evidence>
<dbReference type="Pfam" id="PF11618">
    <property type="entry name" value="C2-C2_1"/>
    <property type="match status" value="1"/>
</dbReference>
<dbReference type="SUPFAM" id="SSF49562">
    <property type="entry name" value="C2 domain (Calcium/lipid-binding domain, CaLB)"/>
    <property type="match status" value="2"/>
</dbReference>
<accession>A0A7I4Y843</accession>
<dbReference type="OrthoDB" id="2133912at2759"/>
<feature type="compositionally biased region" description="Low complexity" evidence="7">
    <location>
        <begin position="975"/>
        <end position="1000"/>
    </location>
</feature>
<dbReference type="InterPro" id="IPR021656">
    <property type="entry name" value="C2-C2_1"/>
</dbReference>
<dbReference type="InterPro" id="IPR035892">
    <property type="entry name" value="C2_domain_sf"/>
</dbReference>
<dbReference type="PANTHER" id="PTHR14240">
    <property type="entry name" value="RETINITIS PIGMENTOSA GTPASE REGULATOR-INTERACTING PROTEIN"/>
    <property type="match status" value="1"/>
</dbReference>
<evidence type="ECO:0000256" key="1">
    <source>
        <dbReference type="ARBA" id="ARBA00004138"/>
    </source>
</evidence>
<dbReference type="GO" id="GO:0035869">
    <property type="term" value="C:ciliary transition zone"/>
    <property type="evidence" value="ECO:0007669"/>
    <property type="project" value="TreeGrafter"/>
</dbReference>
<organism evidence="9 10">
    <name type="scientific">Haemonchus contortus</name>
    <name type="common">Barber pole worm</name>
    <dbReference type="NCBI Taxonomy" id="6289"/>
    <lineage>
        <taxon>Eukaryota</taxon>
        <taxon>Metazoa</taxon>
        <taxon>Ecdysozoa</taxon>
        <taxon>Nematoda</taxon>
        <taxon>Chromadorea</taxon>
        <taxon>Rhabditida</taxon>
        <taxon>Rhabditina</taxon>
        <taxon>Rhabditomorpha</taxon>
        <taxon>Strongyloidea</taxon>
        <taxon>Trichostrongylidae</taxon>
        <taxon>Haemonchus</taxon>
    </lineage>
</organism>
<protein>
    <submittedName>
        <fullName evidence="10">C2-C2_1 domain-containing protein</fullName>
    </submittedName>
</protein>
<evidence type="ECO:0000256" key="2">
    <source>
        <dbReference type="ARBA" id="ARBA00006042"/>
    </source>
</evidence>
<feature type="compositionally biased region" description="Polar residues" evidence="7">
    <location>
        <begin position="900"/>
        <end position="910"/>
    </location>
</feature>
<feature type="domain" description="RPGR-interacting protein 1 first C2" evidence="8">
    <location>
        <begin position="494"/>
        <end position="619"/>
    </location>
</feature>
<feature type="compositionally biased region" description="Polar residues" evidence="7">
    <location>
        <begin position="99"/>
        <end position="128"/>
    </location>
</feature>
<dbReference type="Proteomes" id="UP000025227">
    <property type="component" value="Unplaced"/>
</dbReference>
<feature type="compositionally biased region" description="Basic and acidic residues" evidence="7">
    <location>
        <begin position="324"/>
        <end position="333"/>
    </location>
</feature>
<keyword evidence="3 6" id="KW-0175">Coiled coil</keyword>
<evidence type="ECO:0000313" key="10">
    <source>
        <dbReference type="WBParaSite" id="HCON_00058430-00001"/>
    </source>
</evidence>
<evidence type="ECO:0000256" key="3">
    <source>
        <dbReference type="ARBA" id="ARBA00023054"/>
    </source>
</evidence>
<feature type="compositionally biased region" description="Basic and acidic residues" evidence="7">
    <location>
        <begin position="286"/>
        <end position="317"/>
    </location>
</feature>
<evidence type="ECO:0000256" key="5">
    <source>
        <dbReference type="ARBA" id="ARBA00023273"/>
    </source>
</evidence>
<feature type="compositionally biased region" description="Basic and acidic residues" evidence="7">
    <location>
        <begin position="941"/>
        <end position="956"/>
    </location>
</feature>
<dbReference type="PANTHER" id="PTHR14240:SF1">
    <property type="entry name" value="PROTEIN FANTOM-RELATED"/>
    <property type="match status" value="1"/>
</dbReference>
<sequence length="1217" mass="136987">PTLTFMLDGGPTSNRDMEPDAVGGEFPLGLSAIANCSEEDHLNTRLRSSVMERKTKEDAYVDKEKYEELERENQLLALKLKTAKHQILTYTTPAARSVTASAMTGRSTYRPQPSTIRRPPQTASTAADKTTRTEQPSERTRTPPARISESSLKDKAAYIRLNRLVREKNSQVAELQYEIERLNGLVADLRAQLEQKTSTVRELEAEARSALEKSDDSQYVGRIELITKQLAVIQAENEVLKEANERLVKQSLSVEFDESAKEQIELRKQISVLEERIKDTEQRRLRAEQKLKTERQKLKKMQKAEKAHQKDHTKIEEVPDELEPPPKKESRESKRSKKQANIPPTSEMKSFKGKNDDDILERLYRDVSAILESHDDRLEHGNVDGSGVSFENVTRWKKMYADLYDELEKVRNMLLIQHNINQKQTTEITLLQEEMEAVKVRYETKLKEMRDKVVEKQRKVLVLEEQIRSIAYGTQKPIPLRPVEAKNELSTDLSIMFTSISLTDEFVASVGVCPAYFLSLEFFDFELQTTPMLTKQTNALDFTTIYSVVVSNLFVHYIETNGITIELYSPQNTAYKLLAAGVVNLKPLLQKGAKSRLAGELKLISLESGGTVAILNYELNTTEQLGKAITSFQKAEAAQKVLPIEIPLDSRSFEELTVMVHRCTGLENLKRGELEVCVIYEFFSFSPYFTNYVTSSKTAEFNSKRDWSLPSDHLQSYLAETEITFFLFENRAGGGEDNEGVLSMLSLPLSPLRENKPIKGSFEMVKADGSDCGVYLDVTIMWKFALSQVTSKKAPPGAETQKAVTSPPTVERPTEPKKAMPSQISVDNIRSSSSSLENDYSPVSVFSPKIPSVAESVERDSAPKDQEEIETVSVRRGSARSATSTDSMAEEGAQREDGKQSPTTLDNSSYPADLPRLSATESDQELTKQVDETSIEYASVEDTKETEKEKAKDEIRSLLGNLPPIAKPRLTKPPSEFSSFSSFVNQSKQGSQPSSSSGESVKSDDTTVERQRSVAFTDPLHRSIPPSESSSASSPPPKPAVRLPASGGRSAIRARKENHQEEDTSDSDESRTVSIFIDRIYIPEFSRLLHPNYDNVKVYVDWFFLDYPLEDSRTPVAIPLPRIPDSPGLFVYKKEFHLSRRRVALLDQWLELGNRLDFTLITEGEDSEELAVAQLELSRTATDETTTIQFLDINGEHYADLDLVISYSPQIFDCLRG</sequence>
<feature type="compositionally biased region" description="Basic and acidic residues" evidence="7">
    <location>
        <begin position="1001"/>
        <end position="1012"/>
    </location>
</feature>
<feature type="compositionally biased region" description="Basic and acidic residues" evidence="7">
    <location>
        <begin position="129"/>
        <end position="141"/>
    </location>
</feature>
<keyword evidence="4" id="KW-0969">Cilium</keyword>
<feature type="compositionally biased region" description="Basic and acidic residues" evidence="7">
    <location>
        <begin position="856"/>
        <end position="866"/>
    </location>
</feature>
<name>A0A7I4Y843_HAECO</name>
<dbReference type="WBParaSite" id="HCON_00058430-00001">
    <property type="protein sequence ID" value="HCON_00058430-00001"/>
    <property type="gene ID" value="HCON_00058430"/>
</dbReference>
<feature type="compositionally biased region" description="Low complexity" evidence="7">
    <location>
        <begin position="1023"/>
        <end position="1033"/>
    </location>
</feature>
<feature type="region of interest" description="Disordered" evidence="7">
    <location>
        <begin position="792"/>
        <end position="1069"/>
    </location>
</feature>
<evidence type="ECO:0000259" key="8">
    <source>
        <dbReference type="Pfam" id="PF11618"/>
    </source>
</evidence>
<proteinExistence type="inferred from homology"/>
<evidence type="ECO:0000313" key="9">
    <source>
        <dbReference type="Proteomes" id="UP000025227"/>
    </source>
</evidence>
<feature type="region of interest" description="Disordered" evidence="7">
    <location>
        <begin position="286"/>
        <end position="354"/>
    </location>
</feature>
<dbReference type="GO" id="GO:0005856">
    <property type="term" value="C:cytoskeleton"/>
    <property type="evidence" value="ECO:0007669"/>
    <property type="project" value="UniProtKB-ARBA"/>
</dbReference>